<evidence type="ECO:0000259" key="7">
    <source>
        <dbReference type="PROSITE" id="PS50089"/>
    </source>
</evidence>
<evidence type="ECO:0000256" key="6">
    <source>
        <dbReference type="SAM" id="MobiDB-lite"/>
    </source>
</evidence>
<feature type="domain" description="RING-type" evidence="7">
    <location>
        <begin position="71"/>
        <end position="110"/>
    </location>
</feature>
<dbReference type="CDD" id="cd16449">
    <property type="entry name" value="RING-HC"/>
    <property type="match status" value="1"/>
</dbReference>
<accession>A0AAQ4F340</accession>
<reference evidence="9 10" key="1">
    <citation type="journal article" date="2023" name="Arcadia Sci">
        <title>De novo assembly of a long-read Amblyomma americanum tick genome.</title>
        <authorList>
            <person name="Chou S."/>
            <person name="Poskanzer K.E."/>
            <person name="Rollins M."/>
            <person name="Thuy-Boun P.S."/>
        </authorList>
    </citation>
    <scope>NUCLEOTIDE SEQUENCE [LARGE SCALE GENOMIC DNA]</scope>
    <source>
        <strain evidence="9">F_SG_1</strain>
        <tissue evidence="9">Salivary glands</tissue>
    </source>
</reference>
<dbReference type="GO" id="GO:0043122">
    <property type="term" value="P:regulation of canonical NF-kappaB signal transduction"/>
    <property type="evidence" value="ECO:0007669"/>
    <property type="project" value="TreeGrafter"/>
</dbReference>
<evidence type="ECO:0000256" key="5">
    <source>
        <dbReference type="SAM" id="Coils"/>
    </source>
</evidence>
<dbReference type="GO" id="GO:0008270">
    <property type="term" value="F:zinc ion binding"/>
    <property type="evidence" value="ECO:0007669"/>
    <property type="project" value="UniProtKB-KW"/>
</dbReference>
<dbReference type="PANTHER" id="PTHR10131:SF138">
    <property type="entry name" value="RE66324P"/>
    <property type="match status" value="1"/>
</dbReference>
<evidence type="ECO:0000256" key="3">
    <source>
        <dbReference type="ARBA" id="ARBA00022833"/>
    </source>
</evidence>
<dbReference type="InterPro" id="IPR001293">
    <property type="entry name" value="Znf_TRAF"/>
</dbReference>
<dbReference type="Proteomes" id="UP001321473">
    <property type="component" value="Unassembled WGS sequence"/>
</dbReference>
<dbReference type="InterPro" id="IPR013083">
    <property type="entry name" value="Znf_RING/FYVE/PHD"/>
</dbReference>
<dbReference type="GO" id="GO:0009898">
    <property type="term" value="C:cytoplasmic side of plasma membrane"/>
    <property type="evidence" value="ECO:0007669"/>
    <property type="project" value="TreeGrafter"/>
</dbReference>
<dbReference type="GO" id="GO:0005164">
    <property type="term" value="F:tumor necrosis factor receptor binding"/>
    <property type="evidence" value="ECO:0007669"/>
    <property type="project" value="TreeGrafter"/>
</dbReference>
<keyword evidence="2 4" id="KW-0863">Zinc-finger</keyword>
<evidence type="ECO:0000256" key="4">
    <source>
        <dbReference type="PROSITE-ProRule" id="PRU00207"/>
    </source>
</evidence>
<keyword evidence="5" id="KW-0175">Coiled coil</keyword>
<keyword evidence="3 4" id="KW-0862">Zinc</keyword>
<dbReference type="PANTHER" id="PTHR10131">
    <property type="entry name" value="TNF RECEPTOR ASSOCIATED FACTOR"/>
    <property type="match status" value="1"/>
</dbReference>
<feature type="domain" description="TRAF-type" evidence="8">
    <location>
        <begin position="154"/>
        <end position="186"/>
    </location>
</feature>
<feature type="zinc finger region" description="TRAF-type" evidence="4">
    <location>
        <begin position="154"/>
        <end position="186"/>
    </location>
</feature>
<dbReference type="PROSITE" id="PS50089">
    <property type="entry name" value="ZF_RING_2"/>
    <property type="match status" value="1"/>
</dbReference>
<keyword evidence="10" id="KW-1185">Reference proteome</keyword>
<protein>
    <recommendedName>
        <fullName evidence="11">Tnf receptor-associated factor</fullName>
    </recommendedName>
</protein>
<evidence type="ECO:0000313" key="10">
    <source>
        <dbReference type="Proteomes" id="UP001321473"/>
    </source>
</evidence>
<proteinExistence type="predicted"/>
<evidence type="ECO:0000259" key="8">
    <source>
        <dbReference type="PROSITE" id="PS50145"/>
    </source>
</evidence>
<dbReference type="Gene3D" id="3.30.40.10">
    <property type="entry name" value="Zinc/RING finger domain, C3HC4 (zinc finger)"/>
    <property type="match status" value="2"/>
</dbReference>
<dbReference type="Pfam" id="PF13920">
    <property type="entry name" value="zf-C3HC4_3"/>
    <property type="match status" value="1"/>
</dbReference>
<comment type="caution">
    <text evidence="9">The sequence shown here is derived from an EMBL/GenBank/DDBJ whole genome shotgun (WGS) entry which is preliminary data.</text>
</comment>
<evidence type="ECO:0000256" key="1">
    <source>
        <dbReference type="ARBA" id="ARBA00022723"/>
    </source>
</evidence>
<name>A0AAQ4F340_AMBAM</name>
<keyword evidence="1 4" id="KW-0479">Metal-binding</keyword>
<evidence type="ECO:0008006" key="11">
    <source>
        <dbReference type="Google" id="ProtNLM"/>
    </source>
</evidence>
<sequence>MPSQLESAGLEFQRRSRHPRGSNRSSSCVAADNGIMPGPGQQKMHRLHGHVAGVNWRPTLFAEDVPHLHVCDLCQMIPKSTVLLPCSHLLCELCHRAIAQTGSTICPLDREPFAEDECHIIPVPNRKANSLKVHCWNSTQGCEFIGTMEAVLRHYEGNCTFHALECPRCGMSVLHKDLPDHYLTGCLVNSSLTVTEQVSSQDNVLTVQDVSRALQELKTLLRDPYREFLPSFQSQINELAECVKHQSAQLQEIERKLEQSEQSLKEEMNGIAGNMSMTIKADLRCQQDAFTSVLQRSLATTEPVAAADARATQISLPWCHEKQLILRKLELFVHQASMSIEELRQCVKHDVRRATAFCKRVGPSFCHVMDNALSMPHQGREDSVVEVSYLLTITNADVLFESSGPLRRFATVTQWHRRDTYFILYLLAGKSRGDDQLCLSLKCGGFLETSCLSSAAFTMTVMHGEESKNLVMRKFLLGSPFLGHRFLTKLSDLKSGGFVTAGELKIVVVISEGRGCQE</sequence>
<evidence type="ECO:0000313" key="9">
    <source>
        <dbReference type="EMBL" id="KAK8781165.1"/>
    </source>
</evidence>
<feature type="coiled-coil region" evidence="5">
    <location>
        <begin position="236"/>
        <end position="270"/>
    </location>
</feature>
<dbReference type="AlphaFoldDB" id="A0AAQ4F340"/>
<dbReference type="EMBL" id="JARKHS020007946">
    <property type="protein sequence ID" value="KAK8781165.1"/>
    <property type="molecule type" value="Genomic_DNA"/>
</dbReference>
<dbReference type="InterPro" id="IPR001841">
    <property type="entry name" value="Znf_RING"/>
</dbReference>
<dbReference type="SUPFAM" id="SSF49599">
    <property type="entry name" value="TRAF domain-like"/>
    <property type="match status" value="1"/>
</dbReference>
<gene>
    <name evidence="9" type="ORF">V5799_017495</name>
</gene>
<evidence type="ECO:0000256" key="2">
    <source>
        <dbReference type="ARBA" id="ARBA00022771"/>
    </source>
</evidence>
<dbReference type="SUPFAM" id="SSF57850">
    <property type="entry name" value="RING/U-box"/>
    <property type="match status" value="1"/>
</dbReference>
<feature type="region of interest" description="Disordered" evidence="6">
    <location>
        <begin position="1"/>
        <end position="35"/>
    </location>
</feature>
<dbReference type="PROSITE" id="PS50145">
    <property type="entry name" value="ZF_TRAF"/>
    <property type="match status" value="1"/>
</dbReference>
<organism evidence="9 10">
    <name type="scientific">Amblyomma americanum</name>
    <name type="common">Lone star tick</name>
    <dbReference type="NCBI Taxonomy" id="6943"/>
    <lineage>
        <taxon>Eukaryota</taxon>
        <taxon>Metazoa</taxon>
        <taxon>Ecdysozoa</taxon>
        <taxon>Arthropoda</taxon>
        <taxon>Chelicerata</taxon>
        <taxon>Arachnida</taxon>
        <taxon>Acari</taxon>
        <taxon>Parasitiformes</taxon>
        <taxon>Ixodida</taxon>
        <taxon>Ixodoidea</taxon>
        <taxon>Ixodidae</taxon>
        <taxon>Amblyomminae</taxon>
        <taxon>Amblyomma</taxon>
    </lineage>
</organism>